<name>A0A1Q9E4G6_SYMMI</name>
<dbReference type="EMBL" id="LSRX01000111">
    <property type="protein sequence ID" value="OLQ08749.1"/>
    <property type="molecule type" value="Genomic_DNA"/>
</dbReference>
<evidence type="ECO:0000313" key="4">
    <source>
        <dbReference type="Proteomes" id="UP000186817"/>
    </source>
</evidence>
<feature type="compositionally biased region" description="Acidic residues" evidence="1">
    <location>
        <begin position="83"/>
        <end position="92"/>
    </location>
</feature>
<dbReference type="OrthoDB" id="483777at2759"/>
<accession>A0A1Q9E4G6</accession>
<dbReference type="AlphaFoldDB" id="A0A1Q9E4G6"/>
<keyword evidence="4" id="KW-1185">Reference proteome</keyword>
<evidence type="ECO:0000256" key="1">
    <source>
        <dbReference type="SAM" id="MobiDB-lite"/>
    </source>
</evidence>
<dbReference type="EMBL" id="LSRX01000266">
    <property type="protein sequence ID" value="OLQ02317.1"/>
    <property type="molecule type" value="Genomic_DNA"/>
</dbReference>
<proteinExistence type="predicted"/>
<reference evidence="2 4" key="1">
    <citation type="submission" date="2016-02" db="EMBL/GenBank/DDBJ databases">
        <title>Genome analysis of coral dinoflagellate symbionts highlights evolutionary adaptations to a symbiotic lifestyle.</title>
        <authorList>
            <person name="Aranda M."/>
            <person name="Li Y."/>
            <person name="Liew Y.J."/>
            <person name="Baumgarten S."/>
            <person name="Simakov O."/>
            <person name="Wilson M."/>
            <person name="Piel J."/>
            <person name="Ashoor H."/>
            <person name="Bougouffa S."/>
            <person name="Bajic V.B."/>
            <person name="Ryu T."/>
            <person name="Ravasi T."/>
            <person name="Bayer T."/>
            <person name="Micklem G."/>
            <person name="Kim H."/>
            <person name="Bhak J."/>
            <person name="Lajeunesse T.C."/>
            <person name="Voolstra C.R."/>
        </authorList>
    </citation>
    <scope>NUCLEOTIDE SEQUENCE [LARGE SCALE GENOMIC DNA]</scope>
    <source>
        <strain evidence="2 4">CCMP2467</strain>
    </source>
</reference>
<gene>
    <name evidence="2" type="ORF">AK812_SmicGene14826</name>
    <name evidence="3" type="ORF">AK812_SmicGene7713</name>
</gene>
<evidence type="ECO:0000313" key="2">
    <source>
        <dbReference type="EMBL" id="OLQ02317.1"/>
    </source>
</evidence>
<feature type="region of interest" description="Disordered" evidence="1">
    <location>
        <begin position="56"/>
        <end position="92"/>
    </location>
</feature>
<sequence>MESFMRQSDLEITADLEELSWDEKNRLLRLLCNNLYPTDDARAYQRHLLKEYYETGYWPGHGESGDDDVQINEEPQMNRIDEDSQEENGDDE</sequence>
<comment type="caution">
    <text evidence="2">The sequence shown here is derived from an EMBL/GenBank/DDBJ whole genome shotgun (WGS) entry which is preliminary data.</text>
</comment>
<protein>
    <submittedName>
        <fullName evidence="2">Uncharacterized protein</fullName>
    </submittedName>
</protein>
<dbReference type="Proteomes" id="UP000186817">
    <property type="component" value="Unassembled WGS sequence"/>
</dbReference>
<organism evidence="2 4">
    <name type="scientific">Symbiodinium microadriaticum</name>
    <name type="common">Dinoflagellate</name>
    <name type="synonym">Zooxanthella microadriatica</name>
    <dbReference type="NCBI Taxonomy" id="2951"/>
    <lineage>
        <taxon>Eukaryota</taxon>
        <taxon>Sar</taxon>
        <taxon>Alveolata</taxon>
        <taxon>Dinophyceae</taxon>
        <taxon>Suessiales</taxon>
        <taxon>Symbiodiniaceae</taxon>
        <taxon>Symbiodinium</taxon>
    </lineage>
</organism>
<evidence type="ECO:0000313" key="3">
    <source>
        <dbReference type="EMBL" id="OLQ08749.1"/>
    </source>
</evidence>